<protein>
    <submittedName>
        <fullName evidence="1">Uncharacterized protein</fullName>
    </submittedName>
</protein>
<dbReference type="AlphaFoldDB" id="A0AAN4ZQV9"/>
<keyword evidence="2" id="KW-1185">Reference proteome</keyword>
<dbReference type="PANTHER" id="PTHR37968">
    <property type="entry name" value="PROTEIN CBG06678"/>
    <property type="match status" value="1"/>
</dbReference>
<sequence>CCEMASDSLLVWMSSRDSYVESQGTTTLRIKHASKLGRNIMDFRDTAGQLVTLDLQRLKQLKPVVVEIIGSRNPLEDLLKKLDSISDQEVSSIFESVRSVVVHEAVCSAKTVCDFLRRLTILSSFSVSGVDYTPSEWGEIARALQKLNVRCLSAGCGPVCSLARSLNVEMLHLYGQPGVGLAELTSCSSPLITVKSLFCCEIDFENAESVAVPLLETIPALFPRLESLVFDWNMVDPALTIDANAKKVVEAIAALKSSLPLSMVAIIAYTPCGETKHAAGELARTLSSSFHQVSLVTFATRGVPVDNHNFSLVLGGESADARATLTHLIVQRRSSIISAAQSMLLIDSDSVLHQTGSLIDFGGFDPKYIQKEIAAKDKEFEQQTYE</sequence>
<feature type="non-terminal residue" evidence="1">
    <location>
        <position position="1"/>
    </location>
</feature>
<dbReference type="PANTHER" id="PTHR37968:SF1">
    <property type="entry name" value="LEUCINE-RICH REPEAT-CONTAINING PROTEIN"/>
    <property type="match status" value="1"/>
</dbReference>
<proteinExistence type="predicted"/>
<gene>
    <name evidence="1" type="ORF">PMAYCL1PPCAC_13333</name>
</gene>
<name>A0AAN4ZQV9_9BILA</name>
<evidence type="ECO:0000313" key="2">
    <source>
        <dbReference type="Proteomes" id="UP001328107"/>
    </source>
</evidence>
<organism evidence="1 2">
    <name type="scientific">Pristionchus mayeri</name>
    <dbReference type="NCBI Taxonomy" id="1317129"/>
    <lineage>
        <taxon>Eukaryota</taxon>
        <taxon>Metazoa</taxon>
        <taxon>Ecdysozoa</taxon>
        <taxon>Nematoda</taxon>
        <taxon>Chromadorea</taxon>
        <taxon>Rhabditida</taxon>
        <taxon>Rhabditina</taxon>
        <taxon>Diplogasteromorpha</taxon>
        <taxon>Diplogasteroidea</taxon>
        <taxon>Neodiplogasteridae</taxon>
        <taxon>Pristionchus</taxon>
    </lineage>
</organism>
<comment type="caution">
    <text evidence="1">The sequence shown here is derived from an EMBL/GenBank/DDBJ whole genome shotgun (WGS) entry which is preliminary data.</text>
</comment>
<reference evidence="2" key="1">
    <citation type="submission" date="2022-10" db="EMBL/GenBank/DDBJ databases">
        <title>Genome assembly of Pristionchus species.</title>
        <authorList>
            <person name="Yoshida K."/>
            <person name="Sommer R.J."/>
        </authorList>
    </citation>
    <scope>NUCLEOTIDE SEQUENCE [LARGE SCALE GENOMIC DNA]</scope>
    <source>
        <strain evidence="2">RS5460</strain>
    </source>
</reference>
<dbReference type="Proteomes" id="UP001328107">
    <property type="component" value="Unassembled WGS sequence"/>
</dbReference>
<dbReference type="EMBL" id="BTRK01000003">
    <property type="protein sequence ID" value="GMR43138.1"/>
    <property type="molecule type" value="Genomic_DNA"/>
</dbReference>
<accession>A0AAN4ZQV9</accession>
<evidence type="ECO:0000313" key="1">
    <source>
        <dbReference type="EMBL" id="GMR43138.1"/>
    </source>
</evidence>